<sequence>MPSVVTFYRFVVVPEPEALRHTINSLCEQHGLVGTVLIAPEGLNATLAANTRHSLEAFIVDLGSDVRFKNLNCKWSSSRADNVVFDRLKVRVRPEVVSFGREYQPSSASGPRIAPEAWNAFIDSPQVTVIDTRNKYETEIGGFPNAIPANTVSFRDFPNFVERELDPSTDSKLALYCTGGIRCEKAFQFLTEQGFDQVYQLDGGILNYLAAVDETDNLWTGECFVFDQRVALDSNLRQGTYDQCHACRRPISASDKRSKHYLFGISCHRCINETSSNQKDGFRERERQESLARTRGHRHVGALQHVSAGLHQDSSE</sequence>
<dbReference type="Pfam" id="PF17773">
    <property type="entry name" value="UPF0176_N"/>
    <property type="match status" value="1"/>
</dbReference>
<dbReference type="InterPro" id="IPR040503">
    <property type="entry name" value="TRHO_N"/>
</dbReference>
<organism evidence="3">
    <name type="scientific">marine metagenome</name>
    <dbReference type="NCBI Taxonomy" id="408172"/>
    <lineage>
        <taxon>unclassified sequences</taxon>
        <taxon>metagenomes</taxon>
        <taxon>ecological metagenomes</taxon>
    </lineage>
</organism>
<dbReference type="Gene3D" id="3.30.70.100">
    <property type="match status" value="1"/>
</dbReference>
<dbReference type="EMBL" id="UINC01028754">
    <property type="protein sequence ID" value="SVB10305.1"/>
    <property type="molecule type" value="Genomic_DNA"/>
</dbReference>
<dbReference type="InterPro" id="IPR001763">
    <property type="entry name" value="Rhodanese-like_dom"/>
</dbReference>
<dbReference type="AlphaFoldDB" id="A0A382B935"/>
<evidence type="ECO:0000256" key="1">
    <source>
        <dbReference type="SAM" id="MobiDB-lite"/>
    </source>
</evidence>
<dbReference type="InterPro" id="IPR036873">
    <property type="entry name" value="Rhodanese-like_dom_sf"/>
</dbReference>
<dbReference type="NCBIfam" id="NF001136">
    <property type="entry name" value="PRK00142.1-4"/>
    <property type="match status" value="1"/>
</dbReference>
<feature type="compositionally biased region" description="Basic and acidic residues" evidence="1">
    <location>
        <begin position="280"/>
        <end position="292"/>
    </location>
</feature>
<feature type="domain" description="Rhodanese" evidence="2">
    <location>
        <begin position="123"/>
        <end position="217"/>
    </location>
</feature>
<dbReference type="Pfam" id="PF00581">
    <property type="entry name" value="Rhodanese"/>
    <property type="match status" value="1"/>
</dbReference>
<protein>
    <recommendedName>
        <fullName evidence="2">Rhodanese domain-containing protein</fullName>
    </recommendedName>
</protein>
<feature type="region of interest" description="Disordered" evidence="1">
    <location>
        <begin position="278"/>
        <end position="316"/>
    </location>
</feature>
<proteinExistence type="inferred from homology"/>
<evidence type="ECO:0000313" key="3">
    <source>
        <dbReference type="EMBL" id="SVB10305.1"/>
    </source>
</evidence>
<dbReference type="Gene3D" id="3.40.250.10">
    <property type="entry name" value="Rhodanese-like domain"/>
    <property type="match status" value="1"/>
</dbReference>
<gene>
    <name evidence="3" type="ORF">METZ01_LOCUS163159</name>
</gene>
<dbReference type="InterPro" id="IPR020936">
    <property type="entry name" value="TrhO"/>
</dbReference>
<dbReference type="SMART" id="SM00450">
    <property type="entry name" value="RHOD"/>
    <property type="match status" value="1"/>
</dbReference>
<dbReference type="SUPFAM" id="SSF52821">
    <property type="entry name" value="Rhodanese/Cell cycle control phosphatase"/>
    <property type="match status" value="1"/>
</dbReference>
<dbReference type="PANTHER" id="PTHR43268">
    <property type="entry name" value="THIOSULFATE SULFURTRANSFERASE/RHODANESE-LIKE DOMAIN-CONTAINING PROTEIN 2"/>
    <property type="match status" value="1"/>
</dbReference>
<dbReference type="PROSITE" id="PS50206">
    <property type="entry name" value="RHODANESE_3"/>
    <property type="match status" value="1"/>
</dbReference>
<dbReference type="HAMAP" id="MF_00469">
    <property type="entry name" value="TrhO"/>
    <property type="match status" value="1"/>
</dbReference>
<reference evidence="3" key="1">
    <citation type="submission" date="2018-05" db="EMBL/GenBank/DDBJ databases">
        <authorList>
            <person name="Lanie J.A."/>
            <person name="Ng W.-L."/>
            <person name="Kazmierczak K.M."/>
            <person name="Andrzejewski T.M."/>
            <person name="Davidsen T.M."/>
            <person name="Wayne K.J."/>
            <person name="Tettelin H."/>
            <person name="Glass J.I."/>
            <person name="Rusch D."/>
            <person name="Podicherti R."/>
            <person name="Tsui H.-C.T."/>
            <person name="Winkler M.E."/>
        </authorList>
    </citation>
    <scope>NUCLEOTIDE SEQUENCE</scope>
</reference>
<name>A0A382B935_9ZZZZ</name>
<dbReference type="PANTHER" id="PTHR43268:SF6">
    <property type="entry name" value="THIOSULFATE SULFURTRANSFERASE_RHODANESE-LIKE DOMAIN-CONTAINING PROTEIN 2"/>
    <property type="match status" value="1"/>
</dbReference>
<evidence type="ECO:0000259" key="2">
    <source>
        <dbReference type="PROSITE" id="PS50206"/>
    </source>
</evidence>
<accession>A0A382B935</accession>